<evidence type="ECO:0000313" key="2">
    <source>
        <dbReference type="EMBL" id="KAK7503069.1"/>
    </source>
</evidence>
<sequence length="54" mass="6126">MGRRAGDERRTGGEYNKSDQKETARPNSAETCPDMQRSVITSEITHVMKRQTDV</sequence>
<gene>
    <name evidence="2" type="ORF">BaRGS_00005695</name>
</gene>
<organism evidence="2 3">
    <name type="scientific">Batillaria attramentaria</name>
    <dbReference type="NCBI Taxonomy" id="370345"/>
    <lineage>
        <taxon>Eukaryota</taxon>
        <taxon>Metazoa</taxon>
        <taxon>Spiralia</taxon>
        <taxon>Lophotrochozoa</taxon>
        <taxon>Mollusca</taxon>
        <taxon>Gastropoda</taxon>
        <taxon>Caenogastropoda</taxon>
        <taxon>Sorbeoconcha</taxon>
        <taxon>Cerithioidea</taxon>
        <taxon>Batillariidae</taxon>
        <taxon>Batillaria</taxon>
    </lineage>
</organism>
<dbReference type="Proteomes" id="UP001519460">
    <property type="component" value="Unassembled WGS sequence"/>
</dbReference>
<name>A0ABD0LU10_9CAEN</name>
<dbReference type="AlphaFoldDB" id="A0ABD0LU10"/>
<comment type="caution">
    <text evidence="2">The sequence shown here is derived from an EMBL/GenBank/DDBJ whole genome shotgun (WGS) entry which is preliminary data.</text>
</comment>
<feature type="region of interest" description="Disordered" evidence="1">
    <location>
        <begin position="1"/>
        <end position="54"/>
    </location>
</feature>
<keyword evidence="3" id="KW-1185">Reference proteome</keyword>
<dbReference type="EMBL" id="JACVVK020000022">
    <property type="protein sequence ID" value="KAK7503069.1"/>
    <property type="molecule type" value="Genomic_DNA"/>
</dbReference>
<evidence type="ECO:0000313" key="3">
    <source>
        <dbReference type="Proteomes" id="UP001519460"/>
    </source>
</evidence>
<accession>A0ABD0LU10</accession>
<evidence type="ECO:0000256" key="1">
    <source>
        <dbReference type="SAM" id="MobiDB-lite"/>
    </source>
</evidence>
<protein>
    <submittedName>
        <fullName evidence="2">Uncharacterized protein</fullName>
    </submittedName>
</protein>
<proteinExistence type="predicted"/>
<feature type="compositionally biased region" description="Basic and acidic residues" evidence="1">
    <location>
        <begin position="1"/>
        <end position="24"/>
    </location>
</feature>
<feature type="non-terminal residue" evidence="2">
    <location>
        <position position="54"/>
    </location>
</feature>
<reference evidence="2 3" key="1">
    <citation type="journal article" date="2023" name="Sci. Data">
        <title>Genome assembly of the Korean intertidal mud-creeper Batillaria attramentaria.</title>
        <authorList>
            <person name="Patra A.K."/>
            <person name="Ho P.T."/>
            <person name="Jun S."/>
            <person name="Lee S.J."/>
            <person name="Kim Y."/>
            <person name="Won Y.J."/>
        </authorList>
    </citation>
    <scope>NUCLEOTIDE SEQUENCE [LARGE SCALE GENOMIC DNA]</scope>
    <source>
        <strain evidence="2">Wonlab-2016</strain>
    </source>
</reference>